<reference evidence="3 4" key="1">
    <citation type="submission" date="2018-12" db="EMBL/GenBank/DDBJ databases">
        <authorList>
            <person name="Kim S.-J."/>
            <person name="Jung G.-Y."/>
        </authorList>
    </citation>
    <scope>NUCLEOTIDE SEQUENCE [LARGE SCALE GENOMIC DNA]</scope>
    <source>
        <strain evidence="3 4">03SU3-P</strain>
    </source>
</reference>
<dbReference type="PANTHER" id="PTHR31793:SF27">
    <property type="entry name" value="NOVEL THIOESTERASE SUPERFAMILY DOMAIN AND SAPOSIN A-TYPE DOMAIN CONTAINING PROTEIN (0610012H03RIK)"/>
    <property type="match status" value="1"/>
</dbReference>
<evidence type="ECO:0000256" key="2">
    <source>
        <dbReference type="ARBA" id="ARBA00022801"/>
    </source>
</evidence>
<dbReference type="EMBL" id="RWJI01000001">
    <property type="protein sequence ID" value="RRQ52750.1"/>
    <property type="molecule type" value="Genomic_DNA"/>
</dbReference>
<dbReference type="OrthoDB" id="9799036at2"/>
<sequence>MPKPQSWQLNPASYPFNHRTETRFADLDLLGHINNVSMAGLFEHGRGMFNHAIEVERRAPGQRWLIVSVAIEYIAEAHFPEHVEIASGILRIGRSSWDIASAAFQGGECKATCITTIVLTDANGPTPLPQELRAEFERLHVKLP</sequence>
<dbReference type="CDD" id="cd00586">
    <property type="entry name" value="4HBT"/>
    <property type="match status" value="1"/>
</dbReference>
<proteinExistence type="inferred from homology"/>
<dbReference type="Pfam" id="PF13279">
    <property type="entry name" value="4HBT_2"/>
    <property type="match status" value="1"/>
</dbReference>
<evidence type="ECO:0000256" key="1">
    <source>
        <dbReference type="ARBA" id="ARBA00005953"/>
    </source>
</evidence>
<organism evidence="3 4">
    <name type="scientific">Sphingorhabdus wooponensis</name>
    <dbReference type="NCBI Taxonomy" id="940136"/>
    <lineage>
        <taxon>Bacteria</taxon>
        <taxon>Pseudomonadati</taxon>
        <taxon>Pseudomonadota</taxon>
        <taxon>Alphaproteobacteria</taxon>
        <taxon>Sphingomonadales</taxon>
        <taxon>Sphingomonadaceae</taxon>
        <taxon>Sphingorhabdus</taxon>
    </lineage>
</organism>
<dbReference type="RefSeq" id="WP_125230764.1">
    <property type="nucleotide sequence ID" value="NZ_RWJI01000001.1"/>
</dbReference>
<dbReference type="Gene3D" id="3.10.129.10">
    <property type="entry name" value="Hotdog Thioesterase"/>
    <property type="match status" value="1"/>
</dbReference>
<evidence type="ECO:0000313" key="3">
    <source>
        <dbReference type="EMBL" id="RRQ52750.1"/>
    </source>
</evidence>
<dbReference type="SUPFAM" id="SSF54637">
    <property type="entry name" value="Thioesterase/thiol ester dehydrase-isomerase"/>
    <property type="match status" value="1"/>
</dbReference>
<keyword evidence="4" id="KW-1185">Reference proteome</keyword>
<dbReference type="Proteomes" id="UP000268553">
    <property type="component" value="Unassembled WGS sequence"/>
</dbReference>
<comment type="similarity">
    <text evidence="1">Belongs to the 4-hydroxybenzoyl-CoA thioesterase family.</text>
</comment>
<dbReference type="InterPro" id="IPR029069">
    <property type="entry name" value="HotDog_dom_sf"/>
</dbReference>
<accession>A0A426RUQ2</accession>
<comment type="caution">
    <text evidence="3">The sequence shown here is derived from an EMBL/GenBank/DDBJ whole genome shotgun (WGS) entry which is preliminary data.</text>
</comment>
<keyword evidence="2" id="KW-0378">Hydrolase</keyword>
<evidence type="ECO:0000313" key="4">
    <source>
        <dbReference type="Proteomes" id="UP000268553"/>
    </source>
</evidence>
<name>A0A426RUQ2_9SPHN</name>
<dbReference type="AlphaFoldDB" id="A0A426RUQ2"/>
<protein>
    <submittedName>
        <fullName evidence="3">Acyl-CoA thioesterase</fullName>
    </submittedName>
</protein>
<gene>
    <name evidence="3" type="ORF">D7D48_07990</name>
</gene>
<dbReference type="PANTHER" id="PTHR31793">
    <property type="entry name" value="4-HYDROXYBENZOYL-COA THIOESTERASE FAMILY MEMBER"/>
    <property type="match status" value="1"/>
</dbReference>
<dbReference type="GO" id="GO:0047617">
    <property type="term" value="F:fatty acyl-CoA hydrolase activity"/>
    <property type="evidence" value="ECO:0007669"/>
    <property type="project" value="TreeGrafter"/>
</dbReference>
<dbReference type="InterPro" id="IPR050563">
    <property type="entry name" value="4-hydroxybenzoyl-CoA_TE"/>
</dbReference>